<keyword evidence="4" id="KW-0547">Nucleotide-binding</keyword>
<keyword evidence="11" id="KW-1185">Reference proteome</keyword>
<evidence type="ECO:0000256" key="6">
    <source>
        <dbReference type="ARBA" id="ARBA00022840"/>
    </source>
</evidence>
<evidence type="ECO:0000259" key="9">
    <source>
        <dbReference type="PROSITE" id="PS50011"/>
    </source>
</evidence>
<dbReference type="PROSITE" id="PS50011">
    <property type="entry name" value="PROTEIN_KINASE_DOM"/>
    <property type="match status" value="1"/>
</dbReference>
<comment type="catalytic activity">
    <reaction evidence="8">
        <text>L-seryl-[protein] + ATP = O-phospho-L-seryl-[protein] + ADP + H(+)</text>
        <dbReference type="Rhea" id="RHEA:17989"/>
        <dbReference type="Rhea" id="RHEA-COMP:9863"/>
        <dbReference type="Rhea" id="RHEA-COMP:11604"/>
        <dbReference type="ChEBI" id="CHEBI:15378"/>
        <dbReference type="ChEBI" id="CHEBI:29999"/>
        <dbReference type="ChEBI" id="CHEBI:30616"/>
        <dbReference type="ChEBI" id="CHEBI:83421"/>
        <dbReference type="ChEBI" id="CHEBI:456216"/>
        <dbReference type="EC" id="2.7.11.1"/>
    </reaction>
</comment>
<keyword evidence="3" id="KW-0808">Transferase</keyword>
<comment type="catalytic activity">
    <reaction evidence="7">
        <text>L-threonyl-[protein] + ATP = O-phospho-L-threonyl-[protein] + ADP + H(+)</text>
        <dbReference type="Rhea" id="RHEA:46608"/>
        <dbReference type="Rhea" id="RHEA-COMP:11060"/>
        <dbReference type="Rhea" id="RHEA-COMP:11605"/>
        <dbReference type="ChEBI" id="CHEBI:15378"/>
        <dbReference type="ChEBI" id="CHEBI:30013"/>
        <dbReference type="ChEBI" id="CHEBI:30616"/>
        <dbReference type="ChEBI" id="CHEBI:61977"/>
        <dbReference type="ChEBI" id="CHEBI:456216"/>
        <dbReference type="EC" id="2.7.11.1"/>
    </reaction>
</comment>
<gene>
    <name evidence="10" type="ORF">C5167_024998</name>
</gene>
<name>A0A4Y7JT70_PAPSO</name>
<keyword evidence="2" id="KW-0723">Serine/threonine-protein kinase</keyword>
<evidence type="ECO:0000256" key="1">
    <source>
        <dbReference type="ARBA" id="ARBA00012513"/>
    </source>
</evidence>
<dbReference type="FunFam" id="1.10.510.10:FF:001023">
    <property type="entry name" value="Os07g0541700 protein"/>
    <property type="match status" value="1"/>
</dbReference>
<dbReference type="EMBL" id="CM010719">
    <property type="protein sequence ID" value="RZC63232.1"/>
    <property type="molecule type" value="Genomic_DNA"/>
</dbReference>
<dbReference type="GO" id="GO:0005524">
    <property type="term" value="F:ATP binding"/>
    <property type="evidence" value="ECO:0007669"/>
    <property type="project" value="UniProtKB-KW"/>
</dbReference>
<evidence type="ECO:0000256" key="4">
    <source>
        <dbReference type="ARBA" id="ARBA00022741"/>
    </source>
</evidence>
<evidence type="ECO:0000313" key="11">
    <source>
        <dbReference type="Proteomes" id="UP000316621"/>
    </source>
</evidence>
<feature type="domain" description="Protein kinase" evidence="9">
    <location>
        <begin position="1"/>
        <end position="86"/>
    </location>
</feature>
<evidence type="ECO:0000256" key="2">
    <source>
        <dbReference type="ARBA" id="ARBA00022527"/>
    </source>
</evidence>
<dbReference type="AlphaFoldDB" id="A0A4Y7JT70"/>
<keyword evidence="6" id="KW-0067">ATP-binding</keyword>
<protein>
    <recommendedName>
        <fullName evidence="1">non-specific serine/threonine protein kinase</fullName>
        <ecNumber evidence="1">2.7.11.1</ecNumber>
    </recommendedName>
</protein>
<evidence type="ECO:0000313" key="10">
    <source>
        <dbReference type="EMBL" id="RZC63232.1"/>
    </source>
</evidence>
<dbReference type="GO" id="GO:0004674">
    <property type="term" value="F:protein serine/threonine kinase activity"/>
    <property type="evidence" value="ECO:0007669"/>
    <property type="project" value="UniProtKB-KW"/>
</dbReference>
<dbReference type="InterPro" id="IPR050528">
    <property type="entry name" value="L-type_Lectin-RKs"/>
</dbReference>
<keyword evidence="5" id="KW-0418">Kinase</keyword>
<dbReference type="Gene3D" id="1.10.510.10">
    <property type="entry name" value="Transferase(Phosphotransferase) domain 1"/>
    <property type="match status" value="1"/>
</dbReference>
<dbReference type="PANTHER" id="PTHR27007">
    <property type="match status" value="1"/>
</dbReference>
<dbReference type="InterPro" id="IPR000719">
    <property type="entry name" value="Prot_kinase_dom"/>
</dbReference>
<sequence length="86" mass="9640">MLDWSQRFQIIKGTASGQVYLHEEWGKVVIHRDIKSSNVLLDDEMNPRLGDFDLAMLFDHGTCDAPTSRLAPEMIKSGMASTSTDI</sequence>
<dbReference type="OMA" id="ETDHIEV"/>
<dbReference type="Gramene" id="RZC63232">
    <property type="protein sequence ID" value="RZC63232"/>
    <property type="gene ID" value="C5167_024998"/>
</dbReference>
<evidence type="ECO:0000256" key="5">
    <source>
        <dbReference type="ARBA" id="ARBA00022777"/>
    </source>
</evidence>
<dbReference type="Pfam" id="PF00069">
    <property type="entry name" value="Pkinase"/>
    <property type="match status" value="1"/>
</dbReference>
<dbReference type="SUPFAM" id="SSF56112">
    <property type="entry name" value="Protein kinase-like (PK-like)"/>
    <property type="match status" value="1"/>
</dbReference>
<accession>A0A4Y7JT70</accession>
<dbReference type="InterPro" id="IPR011009">
    <property type="entry name" value="Kinase-like_dom_sf"/>
</dbReference>
<dbReference type="InterPro" id="IPR008271">
    <property type="entry name" value="Ser/Thr_kinase_AS"/>
</dbReference>
<proteinExistence type="predicted"/>
<organism evidence="10 11">
    <name type="scientific">Papaver somniferum</name>
    <name type="common">Opium poppy</name>
    <dbReference type="NCBI Taxonomy" id="3469"/>
    <lineage>
        <taxon>Eukaryota</taxon>
        <taxon>Viridiplantae</taxon>
        <taxon>Streptophyta</taxon>
        <taxon>Embryophyta</taxon>
        <taxon>Tracheophyta</taxon>
        <taxon>Spermatophyta</taxon>
        <taxon>Magnoliopsida</taxon>
        <taxon>Ranunculales</taxon>
        <taxon>Papaveraceae</taxon>
        <taxon>Papaveroideae</taxon>
        <taxon>Papaver</taxon>
    </lineage>
</organism>
<evidence type="ECO:0000256" key="8">
    <source>
        <dbReference type="ARBA" id="ARBA00048679"/>
    </source>
</evidence>
<dbReference type="PROSITE" id="PS00108">
    <property type="entry name" value="PROTEIN_KINASE_ST"/>
    <property type="match status" value="1"/>
</dbReference>
<dbReference type="Proteomes" id="UP000316621">
    <property type="component" value="Chromosome 5"/>
</dbReference>
<evidence type="ECO:0000256" key="7">
    <source>
        <dbReference type="ARBA" id="ARBA00047899"/>
    </source>
</evidence>
<reference evidence="10 11" key="1">
    <citation type="journal article" date="2018" name="Science">
        <title>The opium poppy genome and morphinan production.</title>
        <authorList>
            <person name="Guo L."/>
            <person name="Winzer T."/>
            <person name="Yang X."/>
            <person name="Li Y."/>
            <person name="Ning Z."/>
            <person name="He Z."/>
            <person name="Teodor R."/>
            <person name="Lu Y."/>
            <person name="Bowser T.A."/>
            <person name="Graham I.A."/>
            <person name="Ye K."/>
        </authorList>
    </citation>
    <scope>NUCLEOTIDE SEQUENCE [LARGE SCALE GENOMIC DNA]</scope>
    <source>
        <strain evidence="11">cv. HN1</strain>
        <tissue evidence="10">Leaves</tissue>
    </source>
</reference>
<evidence type="ECO:0000256" key="3">
    <source>
        <dbReference type="ARBA" id="ARBA00022679"/>
    </source>
</evidence>
<dbReference type="EC" id="2.7.11.1" evidence="1"/>